<dbReference type="AlphaFoldDB" id="A0A9Q8LGY6"/>
<name>A0A9Q8LGY6_PASFU</name>
<dbReference type="KEGG" id="ffu:CLAFUR5_05624"/>
<reference evidence="2" key="2">
    <citation type="journal article" date="2022" name="Microb. Genom.">
        <title>A chromosome-scale genome assembly of the tomato pathogen Cladosporium fulvum reveals a compartmentalized genome architecture and the presence of a dispensable chromosome.</title>
        <authorList>
            <person name="Zaccaron A.Z."/>
            <person name="Chen L.H."/>
            <person name="Samaras A."/>
            <person name="Stergiopoulos I."/>
        </authorList>
    </citation>
    <scope>NUCLEOTIDE SEQUENCE</scope>
    <source>
        <strain evidence="2">Race5_Kim</strain>
    </source>
</reference>
<dbReference type="Proteomes" id="UP000756132">
    <property type="component" value="Chromosome 5"/>
</dbReference>
<feature type="compositionally biased region" description="Acidic residues" evidence="1">
    <location>
        <begin position="254"/>
        <end position="267"/>
    </location>
</feature>
<gene>
    <name evidence="2" type="ORF">CLAFUR5_05624</name>
</gene>
<dbReference type="OrthoDB" id="3828405at2759"/>
<feature type="region of interest" description="Disordered" evidence="1">
    <location>
        <begin position="248"/>
        <end position="267"/>
    </location>
</feature>
<dbReference type="EMBL" id="CP090167">
    <property type="protein sequence ID" value="UJO17436.1"/>
    <property type="molecule type" value="Genomic_DNA"/>
</dbReference>
<keyword evidence="3" id="KW-1185">Reference proteome</keyword>
<reference evidence="2" key="1">
    <citation type="submission" date="2021-12" db="EMBL/GenBank/DDBJ databases">
        <authorList>
            <person name="Zaccaron A."/>
            <person name="Stergiopoulos I."/>
        </authorList>
    </citation>
    <scope>NUCLEOTIDE SEQUENCE</scope>
    <source>
        <strain evidence="2">Race5_Kim</strain>
    </source>
</reference>
<organism evidence="2 3">
    <name type="scientific">Passalora fulva</name>
    <name type="common">Tomato leaf mold</name>
    <name type="synonym">Cladosporium fulvum</name>
    <dbReference type="NCBI Taxonomy" id="5499"/>
    <lineage>
        <taxon>Eukaryota</taxon>
        <taxon>Fungi</taxon>
        <taxon>Dikarya</taxon>
        <taxon>Ascomycota</taxon>
        <taxon>Pezizomycotina</taxon>
        <taxon>Dothideomycetes</taxon>
        <taxon>Dothideomycetidae</taxon>
        <taxon>Mycosphaerellales</taxon>
        <taxon>Mycosphaerellaceae</taxon>
        <taxon>Fulvia</taxon>
    </lineage>
</organism>
<sequence length="323" mass="35402">MQGHLSERLLGRSYSASWTNMSSNAIAGESARDGVRTSLPVNWRQHATENIWSSPKPRTKDSFPKPWYTTISLEAESVDIVVAKDKAGMKFNMSPDPHTLPILHPYPPHHSLRRTNHQATMMLTILSTLSLLLSLLPTASAALVSPYPKYIQCAFKNVHLFNTIAAFCDKKTPFQVPSDVAKTGAQAKPYGKGPITVNSLKITGACNPKQPVSREVCREQFFTICAEGGKGGGGTLVASSQVRRLGQGWKRDAEADEELGETEGGSEEVFEQLLRSFEEEGEQGQTIKSRLRRGMERIMGRDGGVGVEGKKPGPHDGEHVHEP</sequence>
<feature type="compositionally biased region" description="Basic and acidic residues" evidence="1">
    <location>
        <begin position="308"/>
        <end position="323"/>
    </location>
</feature>
<proteinExistence type="predicted"/>
<dbReference type="GeneID" id="71985502"/>
<accession>A0A9Q8LGY6</accession>
<evidence type="ECO:0000313" key="2">
    <source>
        <dbReference type="EMBL" id="UJO17436.1"/>
    </source>
</evidence>
<evidence type="ECO:0000313" key="3">
    <source>
        <dbReference type="Proteomes" id="UP000756132"/>
    </source>
</evidence>
<protein>
    <submittedName>
        <fullName evidence="2">Uncharacterized protein</fullName>
    </submittedName>
</protein>
<feature type="region of interest" description="Disordered" evidence="1">
    <location>
        <begin position="277"/>
        <end position="323"/>
    </location>
</feature>
<evidence type="ECO:0000256" key="1">
    <source>
        <dbReference type="SAM" id="MobiDB-lite"/>
    </source>
</evidence>
<dbReference type="RefSeq" id="XP_047761802.1">
    <property type="nucleotide sequence ID" value="XM_047904772.1"/>
</dbReference>